<evidence type="ECO:0000313" key="2">
    <source>
        <dbReference type="EMBL" id="KAK6169718.1"/>
    </source>
</evidence>
<dbReference type="AlphaFoldDB" id="A0AAN8J5J7"/>
<keyword evidence="3" id="KW-1185">Reference proteome</keyword>
<feature type="compositionally biased region" description="Polar residues" evidence="1">
    <location>
        <begin position="1"/>
        <end position="15"/>
    </location>
</feature>
<accession>A0AAN8J5J7</accession>
<reference evidence="2 3" key="1">
    <citation type="submission" date="2024-01" db="EMBL/GenBank/DDBJ databases">
        <title>The genome of the rayed Mediterranean limpet Patella caerulea (Linnaeus, 1758).</title>
        <authorList>
            <person name="Anh-Thu Weber A."/>
            <person name="Halstead-Nussloch G."/>
        </authorList>
    </citation>
    <scope>NUCLEOTIDE SEQUENCE [LARGE SCALE GENOMIC DNA]</scope>
    <source>
        <strain evidence="2">AATW-2023a</strain>
        <tissue evidence="2">Whole specimen</tissue>
    </source>
</reference>
<evidence type="ECO:0000256" key="1">
    <source>
        <dbReference type="SAM" id="MobiDB-lite"/>
    </source>
</evidence>
<evidence type="ECO:0000313" key="3">
    <source>
        <dbReference type="Proteomes" id="UP001347796"/>
    </source>
</evidence>
<proteinExistence type="predicted"/>
<dbReference type="Proteomes" id="UP001347796">
    <property type="component" value="Unassembled WGS sequence"/>
</dbReference>
<sequence length="301" mass="35222">MNSHESSETISSNNAKAKETQKLNMKLMNLSKNLETEKEQLIDQNHALQEKIKEQKQELVKVNIEKAATKSKVLHMNDLKNENKSLIEKLSMKQKQVVSMKKENFVKRCNRKLRQLNNKCLTREKKVNKVKQKLKTSKLIKENMKKQPKSVTTELQNMKFIHKATLNKQYSKLNYWKTNAVNRNLKLHKLMVENENLKQNSLNRSKELIMQVNENEQPLVTKENNKYTDDMRTCVMDLQSIDIPINKISNVMKSVGQHLFHECIETPSKTTIQNIADEALFISKHHVAEKIKNAENFGFFF</sequence>
<dbReference type="EMBL" id="JAZGQO010000015">
    <property type="protein sequence ID" value="KAK6169718.1"/>
    <property type="molecule type" value="Genomic_DNA"/>
</dbReference>
<feature type="region of interest" description="Disordered" evidence="1">
    <location>
        <begin position="1"/>
        <end position="20"/>
    </location>
</feature>
<protein>
    <submittedName>
        <fullName evidence="2">Uncharacterized protein</fullName>
    </submittedName>
</protein>
<comment type="caution">
    <text evidence="2">The sequence shown here is derived from an EMBL/GenBank/DDBJ whole genome shotgun (WGS) entry which is preliminary data.</text>
</comment>
<gene>
    <name evidence="2" type="ORF">SNE40_020713</name>
</gene>
<name>A0AAN8J5J7_PATCE</name>
<organism evidence="2 3">
    <name type="scientific">Patella caerulea</name>
    <name type="common">Rayed Mediterranean limpet</name>
    <dbReference type="NCBI Taxonomy" id="87958"/>
    <lineage>
        <taxon>Eukaryota</taxon>
        <taxon>Metazoa</taxon>
        <taxon>Spiralia</taxon>
        <taxon>Lophotrochozoa</taxon>
        <taxon>Mollusca</taxon>
        <taxon>Gastropoda</taxon>
        <taxon>Patellogastropoda</taxon>
        <taxon>Patelloidea</taxon>
        <taxon>Patellidae</taxon>
        <taxon>Patella</taxon>
    </lineage>
</organism>